<dbReference type="InterPro" id="IPR050173">
    <property type="entry name" value="ABC_transporter_C-like"/>
</dbReference>
<feature type="domain" description="ABC transporter" evidence="11">
    <location>
        <begin position="1062"/>
        <end position="1309"/>
    </location>
</feature>
<name>A0ABD2Q4X0_9PLAT</name>
<evidence type="ECO:0000313" key="13">
    <source>
        <dbReference type="EMBL" id="KAL3314575.1"/>
    </source>
</evidence>
<dbReference type="InterPro" id="IPR011527">
    <property type="entry name" value="ABC1_TM_dom"/>
</dbReference>
<dbReference type="InterPro" id="IPR003593">
    <property type="entry name" value="AAA+_ATPase"/>
</dbReference>
<dbReference type="PROSITE" id="PS00211">
    <property type="entry name" value="ABC_TRANSPORTER_1"/>
    <property type="match status" value="2"/>
</dbReference>
<dbReference type="PANTHER" id="PTHR24223">
    <property type="entry name" value="ATP-BINDING CASSETTE SUB-FAMILY C"/>
    <property type="match status" value="1"/>
</dbReference>
<feature type="domain" description="ABC transporter" evidence="11">
    <location>
        <begin position="305"/>
        <end position="531"/>
    </location>
</feature>
<keyword evidence="6" id="KW-0067">ATP-binding</keyword>
<feature type="compositionally biased region" description="Basic and acidic residues" evidence="9">
    <location>
        <begin position="638"/>
        <end position="647"/>
    </location>
</feature>
<evidence type="ECO:0000256" key="1">
    <source>
        <dbReference type="ARBA" id="ARBA00004141"/>
    </source>
</evidence>
<keyword evidence="7 10" id="KW-1133">Transmembrane helix</keyword>
<evidence type="ECO:0000256" key="2">
    <source>
        <dbReference type="ARBA" id="ARBA00022448"/>
    </source>
</evidence>
<evidence type="ECO:0000256" key="7">
    <source>
        <dbReference type="ARBA" id="ARBA00022989"/>
    </source>
</evidence>
<dbReference type="InterPro" id="IPR036640">
    <property type="entry name" value="ABC1_TM_sf"/>
</dbReference>
<dbReference type="Pfam" id="PF00005">
    <property type="entry name" value="ABC_tran"/>
    <property type="match status" value="2"/>
</dbReference>
<dbReference type="SUPFAM" id="SSF90123">
    <property type="entry name" value="ABC transporter transmembrane region"/>
    <property type="match status" value="2"/>
</dbReference>
<feature type="region of interest" description="Disordered" evidence="9">
    <location>
        <begin position="627"/>
        <end position="649"/>
    </location>
</feature>
<feature type="transmembrane region" description="Helical" evidence="10">
    <location>
        <begin position="857"/>
        <end position="874"/>
    </location>
</feature>
<dbReference type="FunFam" id="3.40.50.300:FF:000163">
    <property type="entry name" value="Multidrug resistance-associated protein member 4"/>
    <property type="match status" value="1"/>
</dbReference>
<evidence type="ECO:0000256" key="9">
    <source>
        <dbReference type="SAM" id="MobiDB-lite"/>
    </source>
</evidence>
<dbReference type="PROSITE" id="PS50929">
    <property type="entry name" value="ABC_TM1F"/>
    <property type="match status" value="2"/>
</dbReference>
<evidence type="ECO:0000256" key="5">
    <source>
        <dbReference type="ARBA" id="ARBA00022741"/>
    </source>
</evidence>
<feature type="transmembrane region" description="Helical" evidence="10">
    <location>
        <begin position="880"/>
        <end position="899"/>
    </location>
</feature>
<feature type="transmembrane region" description="Helical" evidence="10">
    <location>
        <begin position="15"/>
        <end position="35"/>
    </location>
</feature>
<feature type="transmembrane region" description="Helical" evidence="10">
    <location>
        <begin position="119"/>
        <end position="140"/>
    </location>
</feature>
<evidence type="ECO:0000313" key="14">
    <source>
        <dbReference type="Proteomes" id="UP001626550"/>
    </source>
</evidence>
<keyword evidence="3 10" id="KW-0812">Transmembrane</keyword>
<evidence type="ECO:0000256" key="8">
    <source>
        <dbReference type="ARBA" id="ARBA00023136"/>
    </source>
</evidence>
<feature type="transmembrane region" description="Helical" evidence="10">
    <location>
        <begin position="796"/>
        <end position="821"/>
    </location>
</feature>
<keyword evidence="14" id="KW-1185">Reference proteome</keyword>
<evidence type="ECO:0000256" key="6">
    <source>
        <dbReference type="ARBA" id="ARBA00022840"/>
    </source>
</evidence>
<dbReference type="CDD" id="cd03250">
    <property type="entry name" value="ABCC_MRP_domain1"/>
    <property type="match status" value="1"/>
</dbReference>
<dbReference type="EMBL" id="JBJKFK010000957">
    <property type="protein sequence ID" value="KAL3314575.1"/>
    <property type="molecule type" value="Genomic_DNA"/>
</dbReference>
<dbReference type="FunFam" id="3.40.50.300:FF:000997">
    <property type="entry name" value="Multidrug resistance-associated protein 1"/>
    <property type="match status" value="1"/>
</dbReference>
<accession>A0ABD2Q4X0</accession>
<dbReference type="SUPFAM" id="SSF52540">
    <property type="entry name" value="P-loop containing nucleoside triphosphate hydrolases"/>
    <property type="match status" value="2"/>
</dbReference>
<sequence>MLAYLALDPANRFAWHGYLICFGFLVTPLTVIFSYNRGFFLTYHVGNRIRVSMSSLIYRKALVLSAVARSEYSAGEMTNLVTVDVDHIVNCASQLHALFVVIFQLGIATFMLYRELGVAAFTGLAVVFASIPVNTFAGWISQTFEFKELAQKDRRMKILSEVFNGIRILKLYAWEPAFEKMAQKIRLHELKMMAASLGGFGLMNVSWCVFPFLVLISTLYTFLSRMVSSDHESVNVLTPEKIFVSLTLFGLIKFPLLLLPWTLNVMLMAYASLKRLAKFLTASELDPNVVQSFPRHGHEESEYSLEFNEVSLKWRPDGRTNTLNRLSFRIKHGSLVAIVGPVGSGKSSIISAILGEMYKAEGDMKVHGSLAYVAQTPWIQQHSILGNVLFGSRWDQDWYFRVTEACALRTDVERMDQGDETIIGERGVNLSGGQKQRVNLARAVYQKRDIYLLDDPLSAVDAHVAKHLFEQVLSHSGLLKDVTRLVVTHSIHYLSKFDHILVMNPDGFLVQQGSYQQLIDSDQDFFRNYIKTMDTDTDSVSEPERRLSATTVATNHLINIAGFDRPPSLSSSPMTTGFGIRQIAELRGLPGTSPMDDRGGMFGSLTADTEVRQRRDSMLKNIQCEMEKKVKKSQPTRTAEEKVDGPRQRTVSNRIRVPSVRFNIPACEANHSVLHDCDPNNNYSDDEWGDDIDTPSLEVIGESLPEESIELKGVSWRSYIAYFVARSQILILITLIFFCGFQFLDVFCTYWLRWFADDARIFNATRRLQDPSITPDERLTLVQLIYDISHYYLQCYGLIGIAMALFCIVYIAFAAVSTVLASSRIHKQVPIGRILNRFSSDIDTVDHGLPSSLQETITTLLNTVVAIVVVVYSLKPFYFGLLMIVPIVIVCVVLQKLYLPCSRQARRLWSISKSPTLAFFNESAMNRVGASTLRVFGKTPLFVRSMNRLLNDTASPWFLNYSLHRWLDVRLESVGAIFVFITSACIVYNRHEYTPGMAGLMIVFALQCSECFSWLTKNAAEVENSAVCLERVDEYSRIDQEAAWTIDKERPPNSWPRSCSQIHFDDVCISYEGCEKPALDKLSVKVGGSPKERVVGIVGRTGAGKSTLAASLFRMVEVNSGRILIDGVDIGKIGLHDLRSRLRILPQEPVIFSGSLRTNLDPFEQFSDQQIWDAIRDAHLEEWASSHDDGLQFECGEGGANMSVGQRQLLCLARVLLSAQHGGECNLNLLVLDEATSAMDPLTDKLVMQTVLSPNGKFRNSTILIIAHRLSTIMSADLVLVMDNGRVIEQGNPVQLLKDPQTTFSKMNADQVNSNQD</sequence>
<proteinExistence type="predicted"/>
<dbReference type="SMART" id="SM00382">
    <property type="entry name" value="AAA"/>
    <property type="match status" value="2"/>
</dbReference>
<comment type="caution">
    <text evidence="13">The sequence shown here is derived from an EMBL/GenBank/DDBJ whole genome shotgun (WGS) entry which is preliminary data.</text>
</comment>
<evidence type="ECO:0000256" key="4">
    <source>
        <dbReference type="ARBA" id="ARBA00022737"/>
    </source>
</evidence>
<dbReference type="InterPro" id="IPR017871">
    <property type="entry name" value="ABC_transporter-like_CS"/>
</dbReference>
<evidence type="ECO:0000259" key="12">
    <source>
        <dbReference type="PROSITE" id="PS50929"/>
    </source>
</evidence>
<reference evidence="13 14" key="1">
    <citation type="submission" date="2024-11" db="EMBL/GenBank/DDBJ databases">
        <title>Adaptive evolution of stress response genes in parasites aligns with host niche diversity.</title>
        <authorList>
            <person name="Hahn C."/>
            <person name="Resl P."/>
        </authorList>
    </citation>
    <scope>NUCLEOTIDE SEQUENCE [LARGE SCALE GENOMIC DNA]</scope>
    <source>
        <strain evidence="13">EGGRZ-B1_66</strain>
        <tissue evidence="13">Body</tissue>
    </source>
</reference>
<evidence type="ECO:0000256" key="3">
    <source>
        <dbReference type="ARBA" id="ARBA00022692"/>
    </source>
</evidence>
<evidence type="ECO:0000259" key="11">
    <source>
        <dbReference type="PROSITE" id="PS50893"/>
    </source>
</evidence>
<dbReference type="CDD" id="cd03244">
    <property type="entry name" value="ABCC_MRP_domain2"/>
    <property type="match status" value="1"/>
</dbReference>
<keyword evidence="5" id="KW-0547">Nucleotide-binding</keyword>
<feature type="domain" description="ABC transmembrane type-1" evidence="12">
    <location>
        <begin position="1"/>
        <end position="268"/>
    </location>
</feature>
<dbReference type="InterPro" id="IPR027417">
    <property type="entry name" value="P-loop_NTPase"/>
</dbReference>
<gene>
    <name evidence="13" type="primary">ABCC1_3</name>
    <name evidence="13" type="ORF">Ciccas_006802</name>
</gene>
<dbReference type="Gene3D" id="3.40.50.300">
    <property type="entry name" value="P-loop containing nucleotide triphosphate hydrolases"/>
    <property type="match status" value="2"/>
</dbReference>
<keyword evidence="4" id="KW-0677">Repeat</keyword>
<dbReference type="CDD" id="cd18595">
    <property type="entry name" value="ABC_6TM_MRP1_2_3_6_D1_like"/>
    <property type="match status" value="1"/>
</dbReference>
<feature type="domain" description="ABC transmembrane type-1" evidence="12">
    <location>
        <begin position="732"/>
        <end position="1024"/>
    </location>
</feature>
<dbReference type="FunFam" id="1.20.1560.10:FF:000013">
    <property type="entry name" value="ABC transporter C family member 2"/>
    <property type="match status" value="1"/>
</dbReference>
<feature type="transmembrane region" description="Helical" evidence="10">
    <location>
        <begin position="242"/>
        <end position="270"/>
    </location>
</feature>
<dbReference type="Gene3D" id="1.20.1560.10">
    <property type="entry name" value="ABC transporter type 1, transmembrane domain"/>
    <property type="match status" value="2"/>
</dbReference>
<dbReference type="GO" id="GO:0016020">
    <property type="term" value="C:membrane"/>
    <property type="evidence" value="ECO:0007669"/>
    <property type="project" value="UniProtKB-SubCell"/>
</dbReference>
<feature type="transmembrane region" description="Helical" evidence="10">
    <location>
        <begin position="95"/>
        <end position="113"/>
    </location>
</feature>
<dbReference type="Proteomes" id="UP001626550">
    <property type="component" value="Unassembled WGS sequence"/>
</dbReference>
<dbReference type="GO" id="GO:0005524">
    <property type="term" value="F:ATP binding"/>
    <property type="evidence" value="ECO:0007669"/>
    <property type="project" value="UniProtKB-KW"/>
</dbReference>
<dbReference type="Pfam" id="PF00664">
    <property type="entry name" value="ABC_membrane"/>
    <property type="match status" value="2"/>
</dbReference>
<comment type="subcellular location">
    <subcellularLocation>
        <location evidence="1">Membrane</location>
        <topology evidence="1">Multi-pass membrane protein</topology>
    </subcellularLocation>
</comment>
<dbReference type="PROSITE" id="PS50893">
    <property type="entry name" value="ABC_TRANSPORTER_2"/>
    <property type="match status" value="2"/>
</dbReference>
<keyword evidence="8 10" id="KW-0472">Membrane</keyword>
<organism evidence="13 14">
    <name type="scientific">Cichlidogyrus casuarinus</name>
    <dbReference type="NCBI Taxonomy" id="1844966"/>
    <lineage>
        <taxon>Eukaryota</taxon>
        <taxon>Metazoa</taxon>
        <taxon>Spiralia</taxon>
        <taxon>Lophotrochozoa</taxon>
        <taxon>Platyhelminthes</taxon>
        <taxon>Monogenea</taxon>
        <taxon>Monopisthocotylea</taxon>
        <taxon>Dactylogyridea</taxon>
        <taxon>Ancyrocephalidae</taxon>
        <taxon>Cichlidogyrus</taxon>
    </lineage>
</organism>
<dbReference type="InterPro" id="IPR003439">
    <property type="entry name" value="ABC_transporter-like_ATP-bd"/>
</dbReference>
<protein>
    <submittedName>
        <fullName evidence="13">Multidrug resistance-associated protein 1</fullName>
    </submittedName>
</protein>
<evidence type="ECO:0000256" key="10">
    <source>
        <dbReference type="SAM" id="Phobius"/>
    </source>
</evidence>
<feature type="transmembrane region" description="Helical" evidence="10">
    <location>
        <begin position="729"/>
        <end position="752"/>
    </location>
</feature>
<feature type="transmembrane region" description="Helical" evidence="10">
    <location>
        <begin position="194"/>
        <end position="222"/>
    </location>
</feature>
<keyword evidence="2" id="KW-0813">Transport</keyword>